<evidence type="ECO:0000256" key="10">
    <source>
        <dbReference type="ARBA" id="ARBA00023204"/>
    </source>
</evidence>
<dbReference type="AlphaFoldDB" id="A0A8D2CT52"/>
<evidence type="ECO:0000256" key="11">
    <source>
        <dbReference type="SAM" id="Coils"/>
    </source>
</evidence>
<dbReference type="GO" id="GO:0090734">
    <property type="term" value="C:site of DNA damage"/>
    <property type="evidence" value="ECO:0007669"/>
    <property type="project" value="Ensembl"/>
</dbReference>
<dbReference type="Pfam" id="PF09740">
    <property type="entry name" value="DUF2043"/>
    <property type="match status" value="1"/>
</dbReference>
<evidence type="ECO:0000256" key="8">
    <source>
        <dbReference type="ARBA" id="ARBA00022833"/>
    </source>
</evidence>
<feature type="compositionally biased region" description="Basic and acidic residues" evidence="12">
    <location>
        <begin position="629"/>
        <end position="646"/>
    </location>
</feature>
<comment type="similarity">
    <text evidence="2">Belongs to the UVSSA family.</text>
</comment>
<dbReference type="PANTHER" id="PTHR28670">
    <property type="entry name" value="UV-STIMULATED SCAFFOLD PROTEIN A"/>
    <property type="match status" value="1"/>
</dbReference>
<feature type="region of interest" description="Disordered" evidence="12">
    <location>
        <begin position="625"/>
        <end position="695"/>
    </location>
</feature>
<proteinExistence type="inferred from homology"/>
<dbReference type="GO" id="GO:0016567">
    <property type="term" value="P:protein ubiquitination"/>
    <property type="evidence" value="ECO:0007669"/>
    <property type="project" value="Ensembl"/>
</dbReference>
<comment type="subcellular location">
    <subcellularLocation>
        <location evidence="1">Chromosome</location>
    </subcellularLocation>
</comment>
<dbReference type="Ensembl" id="ENSSVLT00005015999.1">
    <property type="protein sequence ID" value="ENSSVLP00005014447.1"/>
    <property type="gene ID" value="ENSSVLG00005011273.1"/>
</dbReference>
<keyword evidence="8" id="KW-0862">Zinc</keyword>
<feature type="compositionally biased region" description="Basic and acidic residues" evidence="12">
    <location>
        <begin position="655"/>
        <end position="669"/>
    </location>
</feature>
<dbReference type="GeneTree" id="ENSGT00390000000377"/>
<feature type="region of interest" description="Disordered" evidence="12">
    <location>
        <begin position="418"/>
        <end position="450"/>
    </location>
</feature>
<evidence type="ECO:0000256" key="2">
    <source>
        <dbReference type="ARBA" id="ARBA00009240"/>
    </source>
</evidence>
<evidence type="ECO:0000313" key="14">
    <source>
        <dbReference type="Ensembl" id="ENSSVLP00005014447.1"/>
    </source>
</evidence>
<organism evidence="14 15">
    <name type="scientific">Sciurus vulgaris</name>
    <name type="common">Eurasian red squirrel</name>
    <dbReference type="NCBI Taxonomy" id="55149"/>
    <lineage>
        <taxon>Eukaryota</taxon>
        <taxon>Metazoa</taxon>
        <taxon>Chordata</taxon>
        <taxon>Craniata</taxon>
        <taxon>Vertebrata</taxon>
        <taxon>Euteleostomi</taxon>
        <taxon>Mammalia</taxon>
        <taxon>Eutheria</taxon>
        <taxon>Euarchontoglires</taxon>
        <taxon>Glires</taxon>
        <taxon>Rodentia</taxon>
        <taxon>Sciuromorpha</taxon>
        <taxon>Sciuridae</taxon>
        <taxon>Sciurinae</taxon>
        <taxon>Sciurini</taxon>
        <taxon>Sciurus</taxon>
    </lineage>
</organism>
<dbReference type="Pfam" id="PF20867">
    <property type="entry name" value="UVSSA_N"/>
    <property type="match status" value="1"/>
</dbReference>
<evidence type="ECO:0000256" key="4">
    <source>
        <dbReference type="ARBA" id="ARBA00022454"/>
    </source>
</evidence>
<accession>A0A8D2CT52</accession>
<feature type="domain" description="UV-stimulated scaffold protein A C-terminal" evidence="13">
    <location>
        <begin position="535"/>
        <end position="639"/>
    </location>
</feature>
<keyword evidence="7" id="KW-0863">Zinc-finger</keyword>
<keyword evidence="4" id="KW-0158">Chromosome</keyword>
<dbReference type="Gene3D" id="1.25.40.90">
    <property type="match status" value="1"/>
</dbReference>
<sequence>MDQKLSKLVEELTTSGEPQLNPEKMKELKRICKSSEEQLGHAYRLLKTQLTQDHAEVRLSAFQIVDELFTRSHQFRVLLVSDFQEFLELTLGTDHEQPLPPPREAAQRLRQAAMRAVEGWNERFGKAYKKLALGYHFLKHTKKVDFQDVNCRTLVERRREEQKQKHLDKIYSERAKQAKREMEEMSAEIGCCLTEVENCFRLLVPLNFDPCPEASFLDEGSSGSLSSHLAVPHWSGTPDAPDEPCCSKDLPASAHHPGTAGAGEGLPQAAKRDPVEDEEQPCCSKDLPASAHHPGTAGSTGTGKRPPQAAMEDTAEDEQSDWEQFVRSHGLGSHKYSLDVELPLDGLKVQENEDNLAVLHAARDALKLIRNKFLPAVCSWVQRLTRAGTHDGHLKRAIDLKTELECALRKYEELDIEPEGGRRSKTEDGEDEDDEDFVEVPEKEGYEPHIPGHLRAEYGLESKALPQTVEKDAAAQDLQARMRMRTRRDEEASDPTSAAAQLWRLQDRLPPVLPSSVGAATGPEEAQKLAAERARAPIVPFGVDLCYWGQEQPATGWILKSDSQHRFWRPSEVEEEVESADVSAMLRSRRIAFAGKFEPVQHRCRAPRPDGRLCERQDRLKCPFHGRIIPRDDEGRPLDPEDRAREQQQLPQKQARPDWQDPEFMKDVEAATGADLGSSRCSRKGRGTKKKHPKLTDLRAQANTSRARLRKKVFAKAAVQRVVTAMNQMDQKKHEKFANQFNYALN</sequence>
<dbReference type="GO" id="GO:0009411">
    <property type="term" value="P:response to UV"/>
    <property type="evidence" value="ECO:0007669"/>
    <property type="project" value="Ensembl"/>
</dbReference>
<evidence type="ECO:0000256" key="12">
    <source>
        <dbReference type="SAM" id="MobiDB-lite"/>
    </source>
</evidence>
<keyword evidence="9 11" id="KW-0175">Coiled coil</keyword>
<evidence type="ECO:0000256" key="3">
    <source>
        <dbReference type="ARBA" id="ARBA00022111"/>
    </source>
</evidence>
<keyword evidence="15" id="KW-1185">Reference proteome</keyword>
<feature type="compositionally biased region" description="Acidic residues" evidence="12">
    <location>
        <begin position="428"/>
        <end position="439"/>
    </location>
</feature>
<dbReference type="GO" id="GO:0005654">
    <property type="term" value="C:nucleoplasm"/>
    <property type="evidence" value="ECO:0007669"/>
    <property type="project" value="Ensembl"/>
</dbReference>
<name>A0A8D2CT52_SCIVU</name>
<evidence type="ECO:0000256" key="1">
    <source>
        <dbReference type="ARBA" id="ARBA00004286"/>
    </source>
</evidence>
<keyword evidence="5" id="KW-0479">Metal-binding</keyword>
<evidence type="ECO:0000256" key="5">
    <source>
        <dbReference type="ARBA" id="ARBA00022723"/>
    </source>
</evidence>
<dbReference type="InterPro" id="IPR018610">
    <property type="entry name" value="UVSSA"/>
</dbReference>
<feature type="compositionally biased region" description="Basic residues" evidence="12">
    <location>
        <begin position="681"/>
        <end position="693"/>
    </location>
</feature>
<dbReference type="GO" id="GO:0140870">
    <property type="term" value="F:RNA polymerase inhibitor activity"/>
    <property type="evidence" value="ECO:0007669"/>
    <property type="project" value="Ensembl"/>
</dbReference>
<dbReference type="InterPro" id="IPR049431">
    <property type="entry name" value="UVSSA_C"/>
</dbReference>
<reference evidence="14" key="2">
    <citation type="submission" date="2025-09" db="UniProtKB">
        <authorList>
            <consortium name="Ensembl"/>
        </authorList>
    </citation>
    <scope>IDENTIFICATION</scope>
</reference>
<dbReference type="PANTHER" id="PTHR28670:SF1">
    <property type="entry name" value="UV-STIMULATED SCAFFOLD PROTEIN A"/>
    <property type="match status" value="1"/>
</dbReference>
<feature type="coiled-coil region" evidence="11">
    <location>
        <begin position="168"/>
        <end position="195"/>
    </location>
</feature>
<dbReference type="Proteomes" id="UP000694564">
    <property type="component" value="Chromosome 9"/>
</dbReference>
<feature type="compositionally biased region" description="Basic and acidic residues" evidence="12">
    <location>
        <begin position="418"/>
        <end position="427"/>
    </location>
</feature>
<dbReference type="OrthoDB" id="5594015at2759"/>
<evidence type="ECO:0000256" key="9">
    <source>
        <dbReference type="ARBA" id="ARBA00023054"/>
    </source>
</evidence>
<evidence type="ECO:0000313" key="15">
    <source>
        <dbReference type="Proteomes" id="UP000694564"/>
    </source>
</evidence>
<keyword evidence="6" id="KW-0227">DNA damage</keyword>
<gene>
    <name evidence="14" type="primary">UVSSA</name>
</gene>
<dbReference type="GO" id="GO:0008270">
    <property type="term" value="F:zinc ion binding"/>
    <property type="evidence" value="ECO:0007669"/>
    <property type="project" value="UniProtKB-KW"/>
</dbReference>
<dbReference type="InterPro" id="IPR008942">
    <property type="entry name" value="ENTH_VHS"/>
</dbReference>
<dbReference type="GO" id="GO:0000993">
    <property type="term" value="F:RNA polymerase II complex binding"/>
    <property type="evidence" value="ECO:0007669"/>
    <property type="project" value="Ensembl"/>
</dbReference>
<evidence type="ECO:0000259" key="13">
    <source>
        <dbReference type="Pfam" id="PF09740"/>
    </source>
</evidence>
<dbReference type="GO" id="GO:0140463">
    <property type="term" value="F:chromatin-protein adaptor activity"/>
    <property type="evidence" value="ECO:0007669"/>
    <property type="project" value="Ensembl"/>
</dbReference>
<feature type="region of interest" description="Disordered" evidence="12">
    <location>
        <begin position="226"/>
        <end position="321"/>
    </location>
</feature>
<keyword evidence="10" id="KW-0234">DNA repair</keyword>
<protein>
    <recommendedName>
        <fullName evidence="3">UV-stimulated scaffold protein A</fullName>
    </recommendedName>
</protein>
<dbReference type="InterPro" id="IPR049408">
    <property type="entry name" value="UVSSA_N_a-solenoid_rpt"/>
</dbReference>
<evidence type="ECO:0000256" key="6">
    <source>
        <dbReference type="ARBA" id="ARBA00022763"/>
    </source>
</evidence>
<dbReference type="GO" id="GO:0006283">
    <property type="term" value="P:transcription-coupled nucleotide-excision repair"/>
    <property type="evidence" value="ECO:0007669"/>
    <property type="project" value="Ensembl"/>
</dbReference>
<dbReference type="SUPFAM" id="SSF48464">
    <property type="entry name" value="ENTH/VHS domain"/>
    <property type="match status" value="1"/>
</dbReference>
<evidence type="ECO:0000256" key="7">
    <source>
        <dbReference type="ARBA" id="ARBA00022771"/>
    </source>
</evidence>
<reference evidence="14" key="1">
    <citation type="submission" date="2025-08" db="UniProtKB">
        <authorList>
            <consortium name="Ensembl"/>
        </authorList>
    </citation>
    <scope>IDENTIFICATION</scope>
</reference>